<dbReference type="Pfam" id="PF01667">
    <property type="entry name" value="Ribosomal_S27e"/>
    <property type="match status" value="1"/>
</dbReference>
<evidence type="ECO:0000256" key="3">
    <source>
        <dbReference type="ARBA" id="ARBA00022833"/>
    </source>
</evidence>
<name>A0ABP9YI13_9FUNG</name>
<evidence type="ECO:0000256" key="5">
    <source>
        <dbReference type="ARBA" id="ARBA00023274"/>
    </source>
</evidence>
<evidence type="ECO:0008006" key="9">
    <source>
        <dbReference type="Google" id="ProtNLM"/>
    </source>
</evidence>
<dbReference type="SUPFAM" id="SSF57829">
    <property type="entry name" value="Zn-binding ribosomal proteins"/>
    <property type="match status" value="1"/>
</dbReference>
<feature type="compositionally biased region" description="Polar residues" evidence="6">
    <location>
        <begin position="8"/>
        <end position="21"/>
    </location>
</feature>
<reference evidence="7 8" key="1">
    <citation type="submission" date="2024-04" db="EMBL/GenBank/DDBJ databases">
        <title>genome sequences of Mucor flavus KT1a and Helicostylum pulchrum KT1b strains isolation_sourced from the surface of a dry-aged beef.</title>
        <authorList>
            <person name="Toyotome T."/>
            <person name="Hosono M."/>
            <person name="Torimaru M."/>
            <person name="Fukuda K."/>
            <person name="Mikami N."/>
        </authorList>
    </citation>
    <scope>NUCLEOTIDE SEQUENCE [LARGE SCALE GENOMIC DNA]</scope>
    <source>
        <strain evidence="7 8">KT1b</strain>
    </source>
</reference>
<comment type="cofactor">
    <cofactor evidence="1">
        <name>Zn(2+)</name>
        <dbReference type="ChEBI" id="CHEBI:29105"/>
    </cofactor>
</comment>
<dbReference type="EMBL" id="BAABUJ010000062">
    <property type="protein sequence ID" value="GAA5806347.1"/>
    <property type="molecule type" value="Genomic_DNA"/>
</dbReference>
<dbReference type="Gene3D" id="2.20.25.100">
    <property type="entry name" value="Zn-binding ribosomal proteins"/>
    <property type="match status" value="1"/>
</dbReference>
<evidence type="ECO:0000313" key="8">
    <source>
        <dbReference type="Proteomes" id="UP001476247"/>
    </source>
</evidence>
<dbReference type="Proteomes" id="UP001476247">
    <property type="component" value="Unassembled WGS sequence"/>
</dbReference>
<evidence type="ECO:0000256" key="4">
    <source>
        <dbReference type="ARBA" id="ARBA00022980"/>
    </source>
</evidence>
<evidence type="ECO:0000313" key="7">
    <source>
        <dbReference type="EMBL" id="GAA5806347.1"/>
    </source>
</evidence>
<keyword evidence="4" id="KW-0689">Ribosomal protein</keyword>
<evidence type="ECO:0000256" key="6">
    <source>
        <dbReference type="SAM" id="MobiDB-lite"/>
    </source>
</evidence>
<dbReference type="InterPro" id="IPR011332">
    <property type="entry name" value="Ribosomal_zn-bd"/>
</dbReference>
<comment type="caution">
    <text evidence="7">The sequence shown here is derived from an EMBL/GenBank/DDBJ whole genome shotgun (WGS) entry which is preliminary data.</text>
</comment>
<sequence>MKIHDSTKMQNSIFSAENDTTSESEAKATGIVLGTTYNTEVAEAKDEEAVQTLPCRQYLSTSERRCTALAVDLLNPSIEHEKRYHKLKRLVQSPNSYFIDVKCPGCLNISTVFSHAQTVVLCQSTGGRVRLTEGCSFRRKAN</sequence>
<keyword evidence="8" id="KW-1185">Reference proteome</keyword>
<keyword evidence="3" id="KW-0862">Zinc</keyword>
<dbReference type="PANTHER" id="PTHR11594">
    <property type="entry name" value="40S RIBOSOMAL PROTEIN S27"/>
    <property type="match status" value="1"/>
</dbReference>
<evidence type="ECO:0000256" key="2">
    <source>
        <dbReference type="ARBA" id="ARBA00010919"/>
    </source>
</evidence>
<evidence type="ECO:0000256" key="1">
    <source>
        <dbReference type="ARBA" id="ARBA00001947"/>
    </source>
</evidence>
<feature type="region of interest" description="Disordered" evidence="6">
    <location>
        <begin position="1"/>
        <end position="21"/>
    </location>
</feature>
<accession>A0ABP9YI13</accession>
<proteinExistence type="inferred from homology"/>
<organism evidence="7 8">
    <name type="scientific">Helicostylum pulchrum</name>
    <dbReference type="NCBI Taxonomy" id="562976"/>
    <lineage>
        <taxon>Eukaryota</taxon>
        <taxon>Fungi</taxon>
        <taxon>Fungi incertae sedis</taxon>
        <taxon>Mucoromycota</taxon>
        <taxon>Mucoromycotina</taxon>
        <taxon>Mucoromycetes</taxon>
        <taxon>Mucorales</taxon>
        <taxon>Mucorineae</taxon>
        <taxon>Mucoraceae</taxon>
        <taxon>Helicostylum</taxon>
    </lineage>
</organism>
<protein>
    <recommendedName>
        <fullName evidence="9">40S ribosomal protein S27</fullName>
    </recommendedName>
</protein>
<gene>
    <name evidence="7" type="ORF">HPULCUR_011880</name>
</gene>
<keyword evidence="5" id="KW-0687">Ribonucleoprotein</keyword>
<dbReference type="InterPro" id="IPR000592">
    <property type="entry name" value="Ribosomal_eS27"/>
</dbReference>
<dbReference type="InterPro" id="IPR023407">
    <property type="entry name" value="Ribosomal_eS27_Zn-bd_dom_sf"/>
</dbReference>
<comment type="similarity">
    <text evidence="2">Belongs to the eukaryotic ribosomal protein eS27 family.</text>
</comment>